<evidence type="ECO:0000256" key="2">
    <source>
        <dbReference type="SAM" id="SignalP"/>
    </source>
</evidence>
<evidence type="ECO:0000313" key="4">
    <source>
        <dbReference type="Proteomes" id="UP001140453"/>
    </source>
</evidence>
<comment type="caution">
    <text evidence="3">The sequence shown here is derived from an EMBL/GenBank/DDBJ whole genome shotgun (WGS) entry which is preliminary data.</text>
</comment>
<feature type="transmembrane region" description="Helical" evidence="1">
    <location>
        <begin position="186"/>
        <end position="209"/>
    </location>
</feature>
<proteinExistence type="predicted"/>
<keyword evidence="1" id="KW-0812">Transmembrane</keyword>
<sequence length="305" mass="32331">MPMADLLSATRSQSLLVLALAFFTRALAESGSSIVQTFNYIDTISGYNELSTCAEQVLSTVVRAEYSGCGDSYAITSYTCFCTDSSSYMSAVISRDVMSSCPVSVASLQASSALGIFAAYCELGVSAGLTTQTAAGAASPTATGESSSASPADTIAPATATVTISSTPTNANSASTSSASSSSNTLAIVVGVVVSFFGCMVVLAAWIFWRKHKRRVEKPQVWPDAVNETNNEPRGWSRKEAPSYEYRREVPATERPVEVFTNEHPTEVPAHTNPVELPAGAFRHGQNQVMSGNQFYEGVFTKQSL</sequence>
<keyword evidence="1" id="KW-0472">Membrane</keyword>
<feature type="chain" id="PRO_5040977886" description="Extracellular membrane protein CFEM domain-containing protein" evidence="2">
    <location>
        <begin position="29"/>
        <end position="305"/>
    </location>
</feature>
<evidence type="ECO:0000313" key="3">
    <source>
        <dbReference type="EMBL" id="KAJ4386071.1"/>
    </source>
</evidence>
<keyword evidence="1" id="KW-1133">Transmembrane helix</keyword>
<gene>
    <name evidence="3" type="ORF">N0V93_008963</name>
</gene>
<evidence type="ECO:0000256" key="1">
    <source>
        <dbReference type="SAM" id="Phobius"/>
    </source>
</evidence>
<dbReference type="AlphaFoldDB" id="A0A9W8YK76"/>
<organism evidence="3 4">
    <name type="scientific">Gnomoniopsis smithogilvyi</name>
    <dbReference type="NCBI Taxonomy" id="1191159"/>
    <lineage>
        <taxon>Eukaryota</taxon>
        <taxon>Fungi</taxon>
        <taxon>Dikarya</taxon>
        <taxon>Ascomycota</taxon>
        <taxon>Pezizomycotina</taxon>
        <taxon>Sordariomycetes</taxon>
        <taxon>Sordariomycetidae</taxon>
        <taxon>Diaporthales</taxon>
        <taxon>Gnomoniaceae</taxon>
        <taxon>Gnomoniopsis</taxon>
    </lineage>
</organism>
<reference evidence="3" key="1">
    <citation type="submission" date="2022-10" db="EMBL/GenBank/DDBJ databases">
        <title>Tapping the CABI collections for fungal endophytes: first genome assemblies for Collariella, Neodidymelliopsis, Ascochyta clinopodiicola, Didymella pomorum, Didymosphaeria variabile, Neocosmospora piperis and Neocucurbitaria cava.</title>
        <authorList>
            <person name="Hill R."/>
        </authorList>
    </citation>
    <scope>NUCLEOTIDE SEQUENCE</scope>
    <source>
        <strain evidence="3">IMI 355082</strain>
    </source>
</reference>
<keyword evidence="2" id="KW-0732">Signal</keyword>
<dbReference type="OrthoDB" id="3794517at2759"/>
<feature type="signal peptide" evidence="2">
    <location>
        <begin position="1"/>
        <end position="28"/>
    </location>
</feature>
<name>A0A9W8YK76_9PEZI</name>
<protein>
    <recommendedName>
        <fullName evidence="5">Extracellular membrane protein CFEM domain-containing protein</fullName>
    </recommendedName>
</protein>
<accession>A0A9W8YK76</accession>
<dbReference type="EMBL" id="JAPEVB010000006">
    <property type="protein sequence ID" value="KAJ4386071.1"/>
    <property type="molecule type" value="Genomic_DNA"/>
</dbReference>
<keyword evidence="4" id="KW-1185">Reference proteome</keyword>
<evidence type="ECO:0008006" key="5">
    <source>
        <dbReference type="Google" id="ProtNLM"/>
    </source>
</evidence>
<dbReference type="Proteomes" id="UP001140453">
    <property type="component" value="Unassembled WGS sequence"/>
</dbReference>